<proteinExistence type="predicted"/>
<name>A0ACC0G5K0_9ERIC</name>
<gene>
    <name evidence="1" type="ORF">LOK49_LG10G02826</name>
</gene>
<sequence length="370" mass="41714">MAEAILFHLASKVAEKIGFLALKEVGLAWGLEDELKTLEGTLSTINAVLIDAGQKTQGNNLVMSLWLERLQAAFYEADNVLDEFHYEILFRQVLRNDDTSIGLKIEQHGNLLNTCRMPEIVHDLAVLMANEECSSTANYGSGSISEKVKHVPFRDSNCSREEEVTKSLFELVNLRTIFLSFQGVGANDTGFVDRCISNFKYLHVLDLSNSCFQVLPHSIGNLKHLRFLDLSGNANIDTLPNAICKLYHLETLRIWYCIKIQELPKNIGNLISLRHLYLTTQQSCLPEKEIQRLTSLQSFCITGCGNLTSLPEGMQLLVALRTVMISACPNLTYLPSTMKNLAKFENLEISNCPNLNLTEWEDFRGLRRLQ</sequence>
<accession>A0ACC0G5K0</accession>
<comment type="caution">
    <text evidence="1">The sequence shown here is derived from an EMBL/GenBank/DDBJ whole genome shotgun (WGS) entry which is preliminary data.</text>
</comment>
<protein>
    <submittedName>
        <fullName evidence="1">Disease resistance protein RGA2</fullName>
    </submittedName>
</protein>
<keyword evidence="2" id="KW-1185">Reference proteome</keyword>
<organism evidence="1 2">
    <name type="scientific">Camellia lanceoleosa</name>
    <dbReference type="NCBI Taxonomy" id="1840588"/>
    <lineage>
        <taxon>Eukaryota</taxon>
        <taxon>Viridiplantae</taxon>
        <taxon>Streptophyta</taxon>
        <taxon>Embryophyta</taxon>
        <taxon>Tracheophyta</taxon>
        <taxon>Spermatophyta</taxon>
        <taxon>Magnoliopsida</taxon>
        <taxon>eudicotyledons</taxon>
        <taxon>Gunneridae</taxon>
        <taxon>Pentapetalae</taxon>
        <taxon>asterids</taxon>
        <taxon>Ericales</taxon>
        <taxon>Theaceae</taxon>
        <taxon>Camellia</taxon>
    </lineage>
</organism>
<reference evidence="1 2" key="1">
    <citation type="journal article" date="2022" name="Plant J.">
        <title>Chromosome-level genome of Camellia lanceoleosa provides a valuable resource for understanding genome evolution and self-incompatibility.</title>
        <authorList>
            <person name="Gong W."/>
            <person name="Xiao S."/>
            <person name="Wang L."/>
            <person name="Liao Z."/>
            <person name="Chang Y."/>
            <person name="Mo W."/>
            <person name="Hu G."/>
            <person name="Li W."/>
            <person name="Zhao G."/>
            <person name="Zhu H."/>
            <person name="Hu X."/>
            <person name="Ji K."/>
            <person name="Xiang X."/>
            <person name="Song Q."/>
            <person name="Yuan D."/>
            <person name="Jin S."/>
            <person name="Zhang L."/>
        </authorList>
    </citation>
    <scope>NUCLEOTIDE SEQUENCE [LARGE SCALE GENOMIC DNA]</scope>
    <source>
        <strain evidence="1">SQ_2022a</strain>
    </source>
</reference>
<dbReference type="Proteomes" id="UP001060215">
    <property type="component" value="Chromosome 10"/>
</dbReference>
<evidence type="ECO:0000313" key="1">
    <source>
        <dbReference type="EMBL" id="KAI7996357.1"/>
    </source>
</evidence>
<evidence type="ECO:0000313" key="2">
    <source>
        <dbReference type="Proteomes" id="UP001060215"/>
    </source>
</evidence>
<dbReference type="EMBL" id="CM045767">
    <property type="protein sequence ID" value="KAI7996357.1"/>
    <property type="molecule type" value="Genomic_DNA"/>
</dbReference>